<reference evidence="1 2" key="1">
    <citation type="journal article" date="2024" name="BMC Genomics">
        <title>De novo assembly and annotation of Popillia japonica's genome with initial clues to its potential as an invasive pest.</title>
        <authorList>
            <person name="Cucini C."/>
            <person name="Boschi S."/>
            <person name="Funari R."/>
            <person name="Cardaioli E."/>
            <person name="Iannotti N."/>
            <person name="Marturano G."/>
            <person name="Paoli F."/>
            <person name="Bruttini M."/>
            <person name="Carapelli A."/>
            <person name="Frati F."/>
            <person name="Nardi F."/>
        </authorList>
    </citation>
    <scope>NUCLEOTIDE SEQUENCE [LARGE SCALE GENOMIC DNA]</scope>
    <source>
        <strain evidence="1">DMR45628</strain>
    </source>
</reference>
<proteinExistence type="predicted"/>
<keyword evidence="2" id="KW-1185">Reference proteome</keyword>
<accession>A0AAW1L934</accession>
<name>A0AAW1L934_POPJA</name>
<evidence type="ECO:0000313" key="1">
    <source>
        <dbReference type="EMBL" id="KAK9731413.1"/>
    </source>
</evidence>
<dbReference type="AlphaFoldDB" id="A0AAW1L934"/>
<dbReference type="EMBL" id="JASPKY010000132">
    <property type="protein sequence ID" value="KAK9731413.1"/>
    <property type="molecule type" value="Genomic_DNA"/>
</dbReference>
<comment type="caution">
    <text evidence="1">The sequence shown here is derived from an EMBL/GenBank/DDBJ whole genome shotgun (WGS) entry which is preliminary data.</text>
</comment>
<protein>
    <submittedName>
        <fullName evidence="1">Uncharacterized protein</fullName>
    </submittedName>
</protein>
<evidence type="ECO:0000313" key="2">
    <source>
        <dbReference type="Proteomes" id="UP001458880"/>
    </source>
</evidence>
<sequence>MSPESVVGSRQCSLGTTFFSCYHLECPIREPAIYQLESSQAMDCLDGTTFFSCYHLECPIREPAIYQLESSQAMDCLDEFVLLSESLLAVNWRVLKQWIVWTSLANRTYLQKVSYQRAC</sequence>
<organism evidence="1 2">
    <name type="scientific">Popillia japonica</name>
    <name type="common">Japanese beetle</name>
    <dbReference type="NCBI Taxonomy" id="7064"/>
    <lineage>
        <taxon>Eukaryota</taxon>
        <taxon>Metazoa</taxon>
        <taxon>Ecdysozoa</taxon>
        <taxon>Arthropoda</taxon>
        <taxon>Hexapoda</taxon>
        <taxon>Insecta</taxon>
        <taxon>Pterygota</taxon>
        <taxon>Neoptera</taxon>
        <taxon>Endopterygota</taxon>
        <taxon>Coleoptera</taxon>
        <taxon>Polyphaga</taxon>
        <taxon>Scarabaeiformia</taxon>
        <taxon>Scarabaeidae</taxon>
        <taxon>Rutelinae</taxon>
        <taxon>Popillia</taxon>
    </lineage>
</organism>
<gene>
    <name evidence="1" type="ORF">QE152_g13662</name>
</gene>
<dbReference type="Proteomes" id="UP001458880">
    <property type="component" value="Unassembled WGS sequence"/>
</dbReference>